<dbReference type="GO" id="GO:0008289">
    <property type="term" value="F:lipid binding"/>
    <property type="evidence" value="ECO:0007669"/>
    <property type="project" value="UniProtKB-UniRule"/>
</dbReference>
<comment type="function">
    <text evidence="2">Involved in the storage or transport of lipids necessary for membrane maintenance under stressful conditions. Displays a binding preference for lysophospholipids.</text>
</comment>
<keyword evidence="2" id="KW-0732">Signal</keyword>
<feature type="lipid moiety-binding region" description="N-palmitoyl cysteine" evidence="3">
    <location>
        <position position="26"/>
    </location>
</feature>
<comment type="subcellular location">
    <subcellularLocation>
        <location evidence="2">Cell outer membrane</location>
    </subcellularLocation>
</comment>
<feature type="lipid moiety-binding region" description="S-diacylglycerol cysteine" evidence="3">
    <location>
        <position position="26"/>
    </location>
</feature>
<sequence>MKIIPLARTALLLISSAVFILSLSACASSKQAPLATVSSVDLARYQGKWYQVALLPNRFQAMCVADTQAEYQPDADAIHVINRCRKIDGSIEIAEGVAKVVPESGNSKLRVSFFRPFYGNYWILALDPNYQWVLVGEPGRKYGWVLSRTAVLPAATLNTILDKAASLGYQRSDFHLSPQTTPLD</sequence>
<accession>A0A3Q9BNS9</accession>
<feature type="domain" description="Lipocalin/cytosolic fatty-acid binding" evidence="4">
    <location>
        <begin position="40"/>
        <end position="179"/>
    </location>
</feature>
<gene>
    <name evidence="5" type="ORF">EJN92_03260</name>
</gene>
<dbReference type="PANTHER" id="PTHR10612">
    <property type="entry name" value="APOLIPOPROTEIN D"/>
    <property type="match status" value="1"/>
</dbReference>
<dbReference type="InterPro" id="IPR002446">
    <property type="entry name" value="Lipocalin_bac"/>
</dbReference>
<dbReference type="PROSITE" id="PS00213">
    <property type="entry name" value="LIPOCALIN"/>
    <property type="match status" value="1"/>
</dbReference>
<evidence type="ECO:0000256" key="3">
    <source>
        <dbReference type="PIRSR" id="PIRSR036893-52"/>
    </source>
</evidence>
<dbReference type="Gene3D" id="2.40.128.20">
    <property type="match status" value="1"/>
</dbReference>
<dbReference type="PROSITE" id="PS51257">
    <property type="entry name" value="PROKAR_LIPOPROTEIN"/>
    <property type="match status" value="1"/>
</dbReference>
<dbReference type="InterPro" id="IPR012674">
    <property type="entry name" value="Calycin"/>
</dbReference>
<comment type="subunit">
    <text evidence="2">Homodimer.</text>
</comment>
<evidence type="ECO:0000256" key="1">
    <source>
        <dbReference type="ARBA" id="ARBA00006889"/>
    </source>
</evidence>
<feature type="chain" id="PRO_5018384059" description="Outer membrane lipoprotein Blc" evidence="2">
    <location>
        <begin position="28"/>
        <end position="184"/>
    </location>
</feature>
<dbReference type="KEGG" id="upv:EJN92_03260"/>
<keyword evidence="2" id="KW-0446">Lipid-binding</keyword>
<dbReference type="EMBL" id="CP034464">
    <property type="protein sequence ID" value="AZP11115.1"/>
    <property type="molecule type" value="Genomic_DNA"/>
</dbReference>
<comment type="similarity">
    <text evidence="1 2">Belongs to the calycin superfamily. Lipocalin family.</text>
</comment>
<dbReference type="InterPro" id="IPR047202">
    <property type="entry name" value="Lipocalin_Blc-like_dom"/>
</dbReference>
<dbReference type="PIRSF" id="PIRSF036893">
    <property type="entry name" value="Lipocalin_ApoD"/>
    <property type="match status" value="1"/>
</dbReference>
<reference evidence="5 6" key="1">
    <citation type="journal article" date="2011" name="Int. J. Syst. Evol. Microbiol.">
        <title>Description of Undibacterium oligocarboniphilum sp. nov., isolated from purified water, and Undibacterium pigrum strain CCUG 49012 as the type strain of Undibacterium parvum sp. nov., and emended descriptions of the genus Undibacterium and the species Undibacterium pigrum.</title>
        <authorList>
            <person name="Eder W."/>
            <person name="Wanner G."/>
            <person name="Ludwig W."/>
            <person name="Busse H.J."/>
            <person name="Ziemke-Kageler F."/>
            <person name="Lang E."/>
        </authorList>
    </citation>
    <scope>NUCLEOTIDE SEQUENCE [LARGE SCALE GENOMIC DNA]</scope>
    <source>
        <strain evidence="5 6">DSM 23061</strain>
    </source>
</reference>
<dbReference type="AlphaFoldDB" id="A0A3Q9BNS9"/>
<proteinExistence type="inferred from homology"/>
<dbReference type="SUPFAM" id="SSF50814">
    <property type="entry name" value="Lipocalins"/>
    <property type="match status" value="1"/>
</dbReference>
<evidence type="ECO:0000313" key="5">
    <source>
        <dbReference type="EMBL" id="AZP11115.1"/>
    </source>
</evidence>
<dbReference type="PRINTS" id="PR01171">
    <property type="entry name" value="BCTLIPOCALIN"/>
</dbReference>
<keyword evidence="3" id="KW-0564">Palmitate</keyword>
<keyword evidence="2" id="KW-0472">Membrane</keyword>
<dbReference type="InterPro" id="IPR000566">
    <property type="entry name" value="Lipocln_cytosolic_FA-bd_dom"/>
</dbReference>
<name>A0A3Q9BNS9_9BURK</name>
<evidence type="ECO:0000256" key="2">
    <source>
        <dbReference type="PIRNR" id="PIRNR036893"/>
    </source>
</evidence>
<keyword evidence="6" id="KW-1185">Reference proteome</keyword>
<dbReference type="PANTHER" id="PTHR10612:SF34">
    <property type="entry name" value="APOLIPOPROTEIN D"/>
    <property type="match status" value="1"/>
</dbReference>
<dbReference type="InterPro" id="IPR022271">
    <property type="entry name" value="Lipocalin_ApoD"/>
</dbReference>
<dbReference type="Proteomes" id="UP000275663">
    <property type="component" value="Chromosome"/>
</dbReference>
<dbReference type="GO" id="GO:0009279">
    <property type="term" value="C:cell outer membrane"/>
    <property type="evidence" value="ECO:0007669"/>
    <property type="project" value="UniProtKB-SubCell"/>
</dbReference>
<keyword evidence="2 3" id="KW-0449">Lipoprotein</keyword>
<dbReference type="InterPro" id="IPR022272">
    <property type="entry name" value="Lipocalin_CS"/>
</dbReference>
<dbReference type="CDD" id="cd19438">
    <property type="entry name" value="lipocalin_Blc-like"/>
    <property type="match status" value="1"/>
</dbReference>
<dbReference type="Pfam" id="PF08212">
    <property type="entry name" value="Lipocalin_2"/>
    <property type="match status" value="1"/>
</dbReference>
<dbReference type="OrthoDB" id="9793905at2"/>
<protein>
    <recommendedName>
        <fullName evidence="2">Outer membrane lipoprotein Blc</fullName>
    </recommendedName>
</protein>
<evidence type="ECO:0000313" key="6">
    <source>
        <dbReference type="Proteomes" id="UP000275663"/>
    </source>
</evidence>
<feature type="signal peptide" evidence="2">
    <location>
        <begin position="1"/>
        <end position="27"/>
    </location>
</feature>
<evidence type="ECO:0000259" key="4">
    <source>
        <dbReference type="Pfam" id="PF08212"/>
    </source>
</evidence>
<keyword evidence="2" id="KW-0998">Cell outer membrane</keyword>
<organism evidence="5 6">
    <name type="scientific">Undibacterium parvum</name>
    <dbReference type="NCBI Taxonomy" id="401471"/>
    <lineage>
        <taxon>Bacteria</taxon>
        <taxon>Pseudomonadati</taxon>
        <taxon>Pseudomonadota</taxon>
        <taxon>Betaproteobacteria</taxon>
        <taxon>Burkholderiales</taxon>
        <taxon>Oxalobacteraceae</taxon>
        <taxon>Undibacterium</taxon>
    </lineage>
</organism>
<dbReference type="GO" id="GO:0006950">
    <property type="term" value="P:response to stress"/>
    <property type="evidence" value="ECO:0007669"/>
    <property type="project" value="UniProtKB-ARBA"/>
</dbReference>
<dbReference type="RefSeq" id="WP_126126514.1">
    <property type="nucleotide sequence ID" value="NZ_CP034464.1"/>
</dbReference>